<protein>
    <recommendedName>
        <fullName evidence="2">MacB-like periplasmic core domain-containing protein</fullName>
    </recommendedName>
</protein>
<reference evidence="3 4" key="1">
    <citation type="journal article" date="2020" name="Cell Host Microbe">
        <title>Functional and Genomic Variation between Human-Derived Isolates of Lachnospiraceae Reveals Inter- and Intra-Species Diversity.</title>
        <authorList>
            <person name="Sorbara M.T."/>
            <person name="Littmann E.R."/>
            <person name="Fontana E."/>
            <person name="Moody T.U."/>
            <person name="Kohout C.E."/>
            <person name="Gjonbalaj M."/>
            <person name="Eaton V."/>
            <person name="Seok R."/>
            <person name="Leiner I.M."/>
            <person name="Pamer E.G."/>
        </authorList>
    </citation>
    <scope>NUCLEOTIDE SEQUENCE [LARGE SCALE GENOMIC DNA]</scope>
    <source>
        <strain evidence="3 4">MSK.14.16</strain>
    </source>
</reference>
<evidence type="ECO:0000313" key="4">
    <source>
        <dbReference type="Proteomes" id="UP000821846"/>
    </source>
</evidence>
<feature type="domain" description="MacB-like periplasmic core" evidence="2">
    <location>
        <begin position="20"/>
        <end position="45"/>
    </location>
</feature>
<evidence type="ECO:0000313" key="3">
    <source>
        <dbReference type="EMBL" id="NSG31172.1"/>
    </source>
</evidence>
<dbReference type="EMBL" id="JAAWUZ010000062">
    <property type="protein sequence ID" value="NSG31172.1"/>
    <property type="molecule type" value="Genomic_DNA"/>
</dbReference>
<name>A0ABX2H0K7_9FIRM</name>
<keyword evidence="1" id="KW-1133">Transmembrane helix</keyword>
<organism evidence="3 4">
    <name type="scientific">Faecalicatena fissicatena</name>
    <dbReference type="NCBI Taxonomy" id="290055"/>
    <lineage>
        <taxon>Bacteria</taxon>
        <taxon>Bacillati</taxon>
        <taxon>Bacillota</taxon>
        <taxon>Clostridia</taxon>
        <taxon>Lachnospirales</taxon>
        <taxon>Lachnospiraceae</taxon>
        <taxon>Faecalicatena</taxon>
    </lineage>
</organism>
<evidence type="ECO:0000256" key="1">
    <source>
        <dbReference type="SAM" id="Phobius"/>
    </source>
</evidence>
<proteinExistence type="predicted"/>
<gene>
    <name evidence="3" type="ORF">HFM93_13045</name>
</gene>
<keyword evidence="1" id="KW-0472">Membrane</keyword>
<keyword evidence="4" id="KW-1185">Reference proteome</keyword>
<keyword evidence="1" id="KW-0812">Transmembrane</keyword>
<dbReference type="Pfam" id="PF12704">
    <property type="entry name" value="MacB_PCD"/>
    <property type="match status" value="1"/>
</dbReference>
<sequence>MIFQSIKMAWNSIASNKMRSFLTMLGIIIGVASLIVLVSIADGAIRK</sequence>
<evidence type="ECO:0000259" key="2">
    <source>
        <dbReference type="Pfam" id="PF12704"/>
    </source>
</evidence>
<accession>A0ABX2H0K7</accession>
<comment type="caution">
    <text evidence="3">The sequence shown here is derived from an EMBL/GenBank/DDBJ whole genome shotgun (WGS) entry which is preliminary data.</text>
</comment>
<dbReference type="Proteomes" id="UP000821846">
    <property type="component" value="Unassembled WGS sequence"/>
</dbReference>
<dbReference type="InterPro" id="IPR025857">
    <property type="entry name" value="MacB_PCD"/>
</dbReference>
<feature type="transmembrane region" description="Helical" evidence="1">
    <location>
        <begin position="21"/>
        <end position="41"/>
    </location>
</feature>